<evidence type="ECO:0000256" key="2">
    <source>
        <dbReference type="ARBA" id="ARBA00022908"/>
    </source>
</evidence>
<dbReference type="InterPro" id="IPR025166">
    <property type="entry name" value="Integrase_DNA_bind_dom"/>
</dbReference>
<comment type="caution">
    <text evidence="8">The sequence shown here is derived from an EMBL/GenBank/DDBJ whole genome shotgun (WGS) entry which is preliminary data.</text>
</comment>
<dbReference type="EMBL" id="JAEDAL010000004">
    <property type="protein sequence ID" value="MBH9553135.1"/>
    <property type="molecule type" value="Genomic_DNA"/>
</dbReference>
<dbReference type="Gene3D" id="3.30.160.390">
    <property type="entry name" value="Integrase, DNA-binding domain"/>
    <property type="match status" value="1"/>
</dbReference>
<proteinExistence type="inferred from homology"/>
<keyword evidence="9" id="KW-1185">Reference proteome</keyword>
<keyword evidence="2" id="KW-0229">DNA integration</keyword>
<dbReference type="Pfam" id="PF13356">
    <property type="entry name" value="Arm-DNA-bind_3"/>
    <property type="match status" value="1"/>
</dbReference>
<dbReference type="Gene3D" id="1.10.150.130">
    <property type="match status" value="1"/>
</dbReference>
<feature type="coiled-coil region" evidence="5">
    <location>
        <begin position="92"/>
        <end position="132"/>
    </location>
</feature>
<comment type="similarity">
    <text evidence="1">Belongs to the 'phage' integrase family.</text>
</comment>
<dbReference type="SUPFAM" id="SSF56349">
    <property type="entry name" value="DNA breaking-rejoining enzymes"/>
    <property type="match status" value="1"/>
</dbReference>
<feature type="region of interest" description="Disordered" evidence="6">
    <location>
        <begin position="394"/>
        <end position="420"/>
    </location>
</feature>
<evidence type="ECO:0000259" key="7">
    <source>
        <dbReference type="PROSITE" id="PS51898"/>
    </source>
</evidence>
<dbReference type="GO" id="GO:0003677">
    <property type="term" value="F:DNA binding"/>
    <property type="evidence" value="ECO:0007669"/>
    <property type="project" value="UniProtKB-KW"/>
</dbReference>
<dbReference type="InterPro" id="IPR053876">
    <property type="entry name" value="Phage_int_M"/>
</dbReference>
<dbReference type="Proteomes" id="UP000620139">
    <property type="component" value="Unassembled WGS sequence"/>
</dbReference>
<dbReference type="InterPro" id="IPR013762">
    <property type="entry name" value="Integrase-like_cat_sf"/>
</dbReference>
<dbReference type="InterPro" id="IPR038488">
    <property type="entry name" value="Integrase_DNA-bd_sf"/>
</dbReference>
<evidence type="ECO:0000313" key="8">
    <source>
        <dbReference type="EMBL" id="MBH9553135.1"/>
    </source>
</evidence>
<organism evidence="8 9">
    <name type="scientific">Inhella gelatinilytica</name>
    <dbReference type="NCBI Taxonomy" id="2795030"/>
    <lineage>
        <taxon>Bacteria</taxon>
        <taxon>Pseudomonadati</taxon>
        <taxon>Pseudomonadota</taxon>
        <taxon>Betaproteobacteria</taxon>
        <taxon>Burkholderiales</taxon>
        <taxon>Sphaerotilaceae</taxon>
        <taxon>Inhella</taxon>
    </lineage>
</organism>
<evidence type="ECO:0000313" key="9">
    <source>
        <dbReference type="Proteomes" id="UP000620139"/>
    </source>
</evidence>
<protein>
    <submittedName>
        <fullName evidence="8">Site-specific integrase</fullName>
    </submittedName>
</protein>
<name>A0A931IUR1_9BURK</name>
<dbReference type="Pfam" id="PF22022">
    <property type="entry name" value="Phage_int_M"/>
    <property type="match status" value="1"/>
</dbReference>
<dbReference type="InterPro" id="IPR002104">
    <property type="entry name" value="Integrase_catalytic"/>
</dbReference>
<accession>A0A931IUR1</accession>
<keyword evidence="5" id="KW-0175">Coiled coil</keyword>
<dbReference type="GO" id="GO:0015074">
    <property type="term" value="P:DNA integration"/>
    <property type="evidence" value="ECO:0007669"/>
    <property type="project" value="UniProtKB-KW"/>
</dbReference>
<dbReference type="AlphaFoldDB" id="A0A931IUR1"/>
<evidence type="ECO:0000256" key="5">
    <source>
        <dbReference type="SAM" id="Coils"/>
    </source>
</evidence>
<dbReference type="GO" id="GO:0006310">
    <property type="term" value="P:DNA recombination"/>
    <property type="evidence" value="ECO:0007669"/>
    <property type="project" value="UniProtKB-KW"/>
</dbReference>
<dbReference type="CDD" id="cd00801">
    <property type="entry name" value="INT_P4_C"/>
    <property type="match status" value="1"/>
</dbReference>
<evidence type="ECO:0000256" key="1">
    <source>
        <dbReference type="ARBA" id="ARBA00008857"/>
    </source>
</evidence>
<feature type="domain" description="Tyr recombinase" evidence="7">
    <location>
        <begin position="246"/>
        <end position="472"/>
    </location>
</feature>
<keyword evidence="3" id="KW-0238">DNA-binding</keyword>
<dbReference type="Pfam" id="PF00589">
    <property type="entry name" value="Phage_integrase"/>
    <property type="match status" value="1"/>
</dbReference>
<dbReference type="PANTHER" id="PTHR30629">
    <property type="entry name" value="PROPHAGE INTEGRASE"/>
    <property type="match status" value="1"/>
</dbReference>
<dbReference type="PANTHER" id="PTHR30629:SF2">
    <property type="entry name" value="PROPHAGE INTEGRASE INTS-RELATED"/>
    <property type="match status" value="1"/>
</dbReference>
<feature type="compositionally biased region" description="Basic and acidic residues" evidence="6">
    <location>
        <begin position="394"/>
        <end position="403"/>
    </location>
</feature>
<gene>
    <name evidence="8" type="ORF">I7X43_09780</name>
</gene>
<evidence type="ECO:0000256" key="4">
    <source>
        <dbReference type="ARBA" id="ARBA00023172"/>
    </source>
</evidence>
<dbReference type="InterPro" id="IPR050808">
    <property type="entry name" value="Phage_Integrase"/>
</dbReference>
<dbReference type="InterPro" id="IPR010998">
    <property type="entry name" value="Integrase_recombinase_N"/>
</dbReference>
<evidence type="ECO:0000256" key="6">
    <source>
        <dbReference type="SAM" id="MobiDB-lite"/>
    </source>
</evidence>
<keyword evidence="4" id="KW-0233">DNA recombination</keyword>
<dbReference type="InterPro" id="IPR011010">
    <property type="entry name" value="DNA_brk_join_enz"/>
</dbReference>
<sequence length="498" mass="55350">MPITPLQMEATPQAKEQWFTESLGRGFGTFLGRITPAGERRFYFRYTDAERRQHRLLIGAYGPGGLTVAQARVKARELSALYQSGTRDLRAHFEAQAAAQQAAQEAERLAAEAEARRLQEAAEQEARERERRLTVRQLFERWRSTELRPHTGADGKRQGRKDGGAYVAAQFERHVFPTIGALPVAELTRADLMAVLDARKAAGTLRTANVLFTDLRQMLAFARDRDLIATDPLAGLKRTKIGGKDTERERVLKDDELRLLLQAIPNARLHPRTALALHLILATGCRVGEMMGAVWADAIGKGKGDAKALRATAEAAETKFGIVDLAAGTWYLPDTKNQRDHTIHLSSYARQHLQALAELRELTPDGTPCPWLFPDRNRLQPVCVKSLSKQIADRQRPEGERLSRRAKNTEGLSLPGGKWTPHDLRRSAATAMARLGISTDVIDECLNHKLQSKVARVYIHDRREADQARAFEALGAILLKLADTALPHAPNVLPIRAA</sequence>
<reference evidence="8" key="1">
    <citation type="submission" date="2020-12" db="EMBL/GenBank/DDBJ databases">
        <title>The genome sequence of Inhella sp. 4Y17.</title>
        <authorList>
            <person name="Liu Y."/>
        </authorList>
    </citation>
    <scope>NUCLEOTIDE SEQUENCE</scope>
    <source>
        <strain evidence="8">4Y10</strain>
    </source>
</reference>
<dbReference type="PROSITE" id="PS51898">
    <property type="entry name" value="TYR_RECOMBINASE"/>
    <property type="match status" value="1"/>
</dbReference>
<dbReference type="RefSeq" id="WP_198100759.1">
    <property type="nucleotide sequence ID" value="NZ_JAEDAL010000004.1"/>
</dbReference>
<evidence type="ECO:0000256" key="3">
    <source>
        <dbReference type="ARBA" id="ARBA00023125"/>
    </source>
</evidence>
<dbReference type="Gene3D" id="1.10.443.10">
    <property type="entry name" value="Intergrase catalytic core"/>
    <property type="match status" value="1"/>
</dbReference>